<feature type="region of interest" description="Disordered" evidence="6">
    <location>
        <begin position="440"/>
        <end position="484"/>
    </location>
</feature>
<dbReference type="SUPFAM" id="SSF57535">
    <property type="entry name" value="Complement control module/SCR domain"/>
    <property type="match status" value="1"/>
</dbReference>
<dbReference type="InterPro" id="IPR035976">
    <property type="entry name" value="Sushi/SCR/CCP_sf"/>
</dbReference>
<proteinExistence type="predicted"/>
<keyword evidence="2 7" id="KW-0732">Signal</keyword>
<dbReference type="FunFam" id="2.10.25.10:FF:000037">
    <property type="entry name" value="Signal peptide, CUB domain and EGF-like domain-containing 2"/>
    <property type="match status" value="1"/>
</dbReference>
<evidence type="ECO:0000259" key="9">
    <source>
        <dbReference type="PROSITE" id="PS50923"/>
    </source>
</evidence>
<dbReference type="SMART" id="SM00181">
    <property type="entry name" value="EGF"/>
    <property type="match status" value="4"/>
</dbReference>
<feature type="compositionally biased region" description="Acidic residues" evidence="6">
    <location>
        <begin position="350"/>
        <end position="379"/>
    </location>
</feature>
<reference evidence="10" key="1">
    <citation type="submission" date="2021-01" db="UniProtKB">
        <authorList>
            <consortium name="EnsemblMetazoa"/>
        </authorList>
    </citation>
    <scope>IDENTIFICATION</scope>
</reference>
<keyword evidence="1" id="KW-0245">EGF-like domain</keyword>
<dbReference type="Pfam" id="PF14670">
    <property type="entry name" value="FXa_inhibition"/>
    <property type="match status" value="1"/>
</dbReference>
<dbReference type="Proteomes" id="UP000002358">
    <property type="component" value="Chromosome 2"/>
</dbReference>
<feature type="compositionally biased region" description="Acidic residues" evidence="6">
    <location>
        <begin position="870"/>
        <end position="885"/>
    </location>
</feature>
<dbReference type="InterPro" id="IPR009030">
    <property type="entry name" value="Growth_fac_rcpt_cys_sf"/>
</dbReference>
<evidence type="ECO:0000259" key="8">
    <source>
        <dbReference type="PROSITE" id="PS50825"/>
    </source>
</evidence>
<feature type="compositionally biased region" description="Basic residues" evidence="6">
    <location>
        <begin position="199"/>
        <end position="225"/>
    </location>
</feature>
<dbReference type="Pfam" id="PF07645">
    <property type="entry name" value="EGF_CA"/>
    <property type="match status" value="2"/>
</dbReference>
<feature type="compositionally biased region" description="Basic and acidic residues" evidence="6">
    <location>
        <begin position="226"/>
        <end position="238"/>
    </location>
</feature>
<evidence type="ECO:0000256" key="2">
    <source>
        <dbReference type="ARBA" id="ARBA00022729"/>
    </source>
</evidence>
<dbReference type="Pfam" id="PF02494">
    <property type="entry name" value="HYR"/>
    <property type="match status" value="1"/>
</dbReference>
<dbReference type="Pfam" id="PF00084">
    <property type="entry name" value="Sushi"/>
    <property type="match status" value="1"/>
</dbReference>
<evidence type="ECO:0000256" key="4">
    <source>
        <dbReference type="ARBA" id="ARBA00023157"/>
    </source>
</evidence>
<dbReference type="InterPro" id="IPR026823">
    <property type="entry name" value="cEGF"/>
</dbReference>
<dbReference type="SMART" id="SM00032">
    <property type="entry name" value="CCP"/>
    <property type="match status" value="2"/>
</dbReference>
<dbReference type="SMART" id="SM00179">
    <property type="entry name" value="EGF_CA"/>
    <property type="match status" value="4"/>
</dbReference>
<dbReference type="PROSITE" id="PS50825">
    <property type="entry name" value="HYR"/>
    <property type="match status" value="1"/>
</dbReference>
<sequence>MCGIKGGDGRLLLISAVVVAILLTCPGSCQNAEPGRRYHDFKNTDVTADFENQHDDFWDVPPEGEPLPRPKAEKEVAPASPRGSGNESSEALLPGASHEDESDEQSLQPPQQRSATNASTRQESFPTSRFSSYQPYRWKKKYRRGSKHYQQRQQQSWKNLISAERENVVNVGRRNRSKKPKLLQQQEQIETSVATANSKKPRSRAGRYREERRRRRKNRKRSRSRIRLESKKQHEEQKWRDRPIARLLKVLNKQKTDEDKFLIENPLNLSTTKLTEESVPETTKLFDASNTSYPSQLTTEPRIPKTPSPTAHYHAQQQQQPGEVEREFTRHLEREYARTRLAEKSSLNETDNDEDDELEDGGDEGAEIEAEEDEEEETEELPRFDDQRYSQASRPPGGAQFNPERMLGYSRTDEDLPILDMENEVLQRTLKDYNAYMSSSAAGTDKASRNKDEENSEHRRYGPNESSRSKVISTSSSPSPLDSNVFLASVEDEPRGDLSCMNGTFLPAPFVQHAVIKYVKSSRPGHEYLEADYECESGYTMLGASMNSGGGRLLCRERRWLGRLPVCVYWTDNQAMCTELNCEQLCKFVDGRPRCLCREGYRLEGRNCTDIDECLENEGRGPCQDTCRNLAGSFACSCEELPGHSLAPDNRTCQQQQQQEQQSSSSSACNYNNAGCSHTCLAILGRVFCLCPEGFFLQDDWKTCQDVDECEVPDLQTEVCRHGCINTPGSYRCAPPPPPPPPPQQHPLEETARRSAAECQTGYERGETRSCVDINECATNNGGCTEVCENTEGSYFCACEGDERILSEDKKTCVVAEKRFEAMDREAALGMRFRETSISCSALNPAGRGYLLCSDAEPSATPTTSSDGDTANDEDSDDKGDEALEEQQQQQQEEVERGPIRPGTKCRLKCPRGYELHGEYELTCRADGTWDGPKHGECLRYSKPRLDCPKDVVAELPPGHDEAFVTYEQPSTDLDWFRYVRSKPSWGTRLEANLKLGSHEITFYARHPVSKKQTSCTLKIAVQEGQAPKVKGCPSDIEVRGNNGSAITWVEPVFTDNVKVTRVTSSESPGNTFSLGGHKVEYEASDEAGWTTKCIFTVVLRPLLPE</sequence>
<dbReference type="Gene3D" id="2.10.25.10">
    <property type="entry name" value="Laminin"/>
    <property type="match status" value="5"/>
</dbReference>
<feature type="compositionally biased region" description="Basic and acidic residues" evidence="6">
    <location>
        <begin position="446"/>
        <end position="462"/>
    </location>
</feature>
<dbReference type="PROSITE" id="PS50923">
    <property type="entry name" value="SUSHI"/>
    <property type="match status" value="1"/>
</dbReference>
<feature type="region of interest" description="Disordered" evidence="6">
    <location>
        <begin position="733"/>
        <end position="752"/>
    </location>
</feature>
<dbReference type="GeneID" id="100679483"/>
<dbReference type="RefSeq" id="XP_031778421.1">
    <property type="nucleotide sequence ID" value="XM_031922561.1"/>
</dbReference>
<dbReference type="InterPro" id="IPR003410">
    <property type="entry name" value="HYR_dom"/>
</dbReference>
<feature type="signal peptide" evidence="7">
    <location>
        <begin position="1"/>
        <end position="31"/>
    </location>
</feature>
<evidence type="ECO:0000256" key="7">
    <source>
        <dbReference type="SAM" id="SignalP"/>
    </source>
</evidence>
<dbReference type="InterPro" id="IPR000436">
    <property type="entry name" value="Sushi_SCR_CCP_dom"/>
</dbReference>
<dbReference type="InterPro" id="IPR050751">
    <property type="entry name" value="ECM_structural_protein"/>
</dbReference>
<feature type="compositionally biased region" description="Polar residues" evidence="6">
    <location>
        <begin position="183"/>
        <end position="198"/>
    </location>
</feature>
<dbReference type="InterPro" id="IPR018097">
    <property type="entry name" value="EGF_Ca-bd_CS"/>
</dbReference>
<feature type="region of interest" description="Disordered" evidence="6">
    <location>
        <begin position="274"/>
        <end position="325"/>
    </location>
</feature>
<keyword evidence="3" id="KW-0677">Repeat</keyword>
<feature type="compositionally biased region" description="Polar residues" evidence="6">
    <location>
        <begin position="105"/>
        <end position="134"/>
    </location>
</feature>
<feature type="chain" id="PRO_5029776003" evidence="7">
    <location>
        <begin position="32"/>
        <end position="1106"/>
    </location>
</feature>
<dbReference type="Pfam" id="PF12662">
    <property type="entry name" value="cEGF"/>
    <property type="match status" value="1"/>
</dbReference>
<feature type="region of interest" description="Disordered" evidence="6">
    <location>
        <begin position="54"/>
        <end position="156"/>
    </location>
</feature>
<dbReference type="EnsemblMetazoa" id="XM_031922561">
    <property type="protein sequence ID" value="XP_031778421"/>
    <property type="gene ID" value="LOC100679483"/>
</dbReference>
<dbReference type="CDD" id="cd00033">
    <property type="entry name" value="CCP"/>
    <property type="match status" value="1"/>
</dbReference>
<feature type="region of interest" description="Disordered" evidence="6">
    <location>
        <begin position="339"/>
        <end position="413"/>
    </location>
</feature>
<keyword evidence="4" id="KW-1015">Disulfide bond</keyword>
<evidence type="ECO:0000256" key="5">
    <source>
        <dbReference type="PROSITE-ProRule" id="PRU00302"/>
    </source>
</evidence>
<keyword evidence="11" id="KW-1185">Reference proteome</keyword>
<feature type="compositionally biased region" description="Polar residues" evidence="6">
    <location>
        <begin position="860"/>
        <end position="869"/>
    </location>
</feature>
<comment type="caution">
    <text evidence="5">Lacks conserved residue(s) required for the propagation of feature annotation.</text>
</comment>
<dbReference type="AlphaFoldDB" id="A0A7M7PY25"/>
<feature type="compositionally biased region" description="Polar residues" evidence="6">
    <location>
        <begin position="288"/>
        <end position="299"/>
    </location>
</feature>
<dbReference type="CDD" id="cd00054">
    <property type="entry name" value="EGF_CA"/>
    <property type="match status" value="1"/>
</dbReference>
<organism evidence="10 11">
    <name type="scientific">Nasonia vitripennis</name>
    <name type="common">Parasitic wasp</name>
    <dbReference type="NCBI Taxonomy" id="7425"/>
    <lineage>
        <taxon>Eukaryota</taxon>
        <taxon>Metazoa</taxon>
        <taxon>Ecdysozoa</taxon>
        <taxon>Arthropoda</taxon>
        <taxon>Hexapoda</taxon>
        <taxon>Insecta</taxon>
        <taxon>Pterygota</taxon>
        <taxon>Neoptera</taxon>
        <taxon>Endopterygota</taxon>
        <taxon>Hymenoptera</taxon>
        <taxon>Apocrita</taxon>
        <taxon>Proctotrupomorpha</taxon>
        <taxon>Chalcidoidea</taxon>
        <taxon>Pteromalidae</taxon>
        <taxon>Pteromalinae</taxon>
        <taxon>Nasonia</taxon>
    </lineage>
</organism>
<dbReference type="PANTHER" id="PTHR24034:SF209">
    <property type="entry name" value="EGF-LIKE DOMAIN-CONTAINING PROTEIN"/>
    <property type="match status" value="1"/>
</dbReference>
<feature type="region of interest" description="Disordered" evidence="6">
    <location>
        <begin position="854"/>
        <end position="902"/>
    </location>
</feature>
<feature type="domain" description="Sushi" evidence="9">
    <location>
        <begin position="879"/>
        <end position="940"/>
    </location>
</feature>
<feature type="compositionally biased region" description="Pro residues" evidence="6">
    <location>
        <begin position="734"/>
        <end position="745"/>
    </location>
</feature>
<name>A0A7M7PY25_NASVI</name>
<keyword evidence="5" id="KW-0768">Sushi</keyword>
<dbReference type="PROSITE" id="PS01187">
    <property type="entry name" value="EGF_CA"/>
    <property type="match status" value="3"/>
</dbReference>
<dbReference type="SUPFAM" id="SSF57184">
    <property type="entry name" value="Growth factor receptor domain"/>
    <property type="match status" value="1"/>
</dbReference>
<dbReference type="InterPro" id="IPR049883">
    <property type="entry name" value="NOTCH1_EGF-like"/>
</dbReference>
<evidence type="ECO:0000256" key="6">
    <source>
        <dbReference type="SAM" id="MobiDB-lite"/>
    </source>
</evidence>
<evidence type="ECO:0000313" key="10">
    <source>
        <dbReference type="EnsemblMetazoa" id="XP_031778421"/>
    </source>
</evidence>
<dbReference type="PANTHER" id="PTHR24034">
    <property type="entry name" value="EGF-LIKE DOMAIN-CONTAINING PROTEIN"/>
    <property type="match status" value="1"/>
</dbReference>
<dbReference type="InterPro" id="IPR001881">
    <property type="entry name" value="EGF-like_Ca-bd_dom"/>
</dbReference>
<dbReference type="Gene3D" id="2.10.70.10">
    <property type="entry name" value="Complement Module, domain 1"/>
    <property type="match status" value="1"/>
</dbReference>
<accession>A0A7M7PY25</accession>
<protein>
    <submittedName>
        <fullName evidence="10">Uncharacterized protein</fullName>
    </submittedName>
</protein>
<evidence type="ECO:0000313" key="11">
    <source>
        <dbReference type="Proteomes" id="UP000002358"/>
    </source>
</evidence>
<feature type="domain" description="HYR" evidence="8">
    <location>
        <begin position="1023"/>
        <end position="1102"/>
    </location>
</feature>
<dbReference type="InterPro" id="IPR000742">
    <property type="entry name" value="EGF"/>
</dbReference>
<feature type="compositionally biased region" description="Basic and acidic residues" evidence="6">
    <location>
        <begin position="66"/>
        <end position="76"/>
    </location>
</feature>
<feature type="compositionally biased region" description="Low complexity" evidence="6">
    <location>
        <begin position="469"/>
        <end position="483"/>
    </location>
</feature>
<feature type="compositionally biased region" description="Basic residues" evidence="6">
    <location>
        <begin position="137"/>
        <end position="150"/>
    </location>
</feature>
<dbReference type="SUPFAM" id="SSF57196">
    <property type="entry name" value="EGF/Laminin"/>
    <property type="match status" value="1"/>
</dbReference>
<evidence type="ECO:0000256" key="3">
    <source>
        <dbReference type="ARBA" id="ARBA00022737"/>
    </source>
</evidence>
<dbReference type="GO" id="GO:0005509">
    <property type="term" value="F:calcium ion binding"/>
    <property type="evidence" value="ECO:0007669"/>
    <property type="project" value="InterPro"/>
</dbReference>
<evidence type="ECO:0000256" key="1">
    <source>
        <dbReference type="ARBA" id="ARBA00022536"/>
    </source>
</evidence>
<feature type="region of interest" description="Disordered" evidence="6">
    <location>
        <begin position="168"/>
        <end position="238"/>
    </location>
</feature>